<feature type="transmembrane region" description="Helical" evidence="1">
    <location>
        <begin position="170"/>
        <end position="192"/>
    </location>
</feature>
<dbReference type="Proteomes" id="UP000316080">
    <property type="component" value="Unassembled WGS sequence"/>
</dbReference>
<keyword evidence="1" id="KW-0472">Membrane</keyword>
<dbReference type="Proteomes" id="UP000317265">
    <property type="component" value="Unassembled WGS sequence"/>
</dbReference>
<evidence type="ECO:0000259" key="2">
    <source>
        <dbReference type="PROSITE" id="PS50850"/>
    </source>
</evidence>
<feature type="transmembrane region" description="Helical" evidence="1">
    <location>
        <begin position="267"/>
        <end position="287"/>
    </location>
</feature>
<proteinExistence type="predicted"/>
<feature type="domain" description="Major facilitator superfamily (MFS) profile" evidence="2">
    <location>
        <begin position="6"/>
        <end position="413"/>
    </location>
</feature>
<dbReference type="PROSITE" id="PS50850">
    <property type="entry name" value="MFS"/>
    <property type="match status" value="1"/>
</dbReference>
<dbReference type="EMBL" id="RXIH01000017">
    <property type="protein sequence ID" value="RZN56812.1"/>
    <property type="molecule type" value="Genomic_DNA"/>
</dbReference>
<gene>
    <name evidence="4" type="ORF">DSO09_04280</name>
    <name evidence="3" type="ORF">EF809_02130</name>
</gene>
<feature type="transmembrane region" description="Helical" evidence="1">
    <location>
        <begin position="359"/>
        <end position="377"/>
    </location>
</feature>
<reference evidence="4 6" key="1">
    <citation type="journal article" date="2019" name="Nat. Microbiol.">
        <title>Expanding anaerobic alkane metabolism in the domain of Archaea.</title>
        <authorList>
            <person name="Wang Y."/>
            <person name="Wegener G."/>
            <person name="Hou J."/>
            <person name="Wang F."/>
            <person name="Xiao X."/>
        </authorList>
    </citation>
    <scope>NUCLEOTIDE SEQUENCE [LARGE SCALE GENOMIC DNA]</scope>
    <source>
        <strain evidence="4">WYZ-LMO11</strain>
    </source>
</reference>
<organism evidence="4 6">
    <name type="scientific">Thermoproteota archaeon</name>
    <dbReference type="NCBI Taxonomy" id="2056631"/>
    <lineage>
        <taxon>Archaea</taxon>
        <taxon>Thermoproteota</taxon>
    </lineage>
</organism>
<evidence type="ECO:0000313" key="5">
    <source>
        <dbReference type="Proteomes" id="UP000316080"/>
    </source>
</evidence>
<dbReference type="GO" id="GO:0022857">
    <property type="term" value="F:transmembrane transporter activity"/>
    <property type="evidence" value="ECO:0007669"/>
    <property type="project" value="InterPro"/>
</dbReference>
<evidence type="ECO:0000313" key="6">
    <source>
        <dbReference type="Proteomes" id="UP000317265"/>
    </source>
</evidence>
<dbReference type="InterPro" id="IPR036259">
    <property type="entry name" value="MFS_trans_sf"/>
</dbReference>
<name>A0A523BC43_9CREN</name>
<dbReference type="PANTHER" id="PTHR11360:SF304">
    <property type="entry name" value="MFS DOMAIN-CONTAINING PROTEIN"/>
    <property type="match status" value="1"/>
</dbReference>
<feature type="transmembrane region" description="Helical" evidence="1">
    <location>
        <begin position="138"/>
        <end position="158"/>
    </location>
</feature>
<dbReference type="EMBL" id="QNVI01000051">
    <property type="protein sequence ID" value="TDA38498.1"/>
    <property type="molecule type" value="Genomic_DNA"/>
</dbReference>
<dbReference type="CDD" id="cd17353">
    <property type="entry name" value="MFS_OFA_like"/>
    <property type="match status" value="1"/>
</dbReference>
<dbReference type="Pfam" id="PF07690">
    <property type="entry name" value="MFS_1"/>
    <property type="match status" value="1"/>
</dbReference>
<dbReference type="PANTHER" id="PTHR11360">
    <property type="entry name" value="MONOCARBOXYLATE TRANSPORTER"/>
    <property type="match status" value="1"/>
</dbReference>
<reference evidence="3 5" key="2">
    <citation type="journal article" date="2019" name="Nat. Microbiol.">
        <title>Wide diversity of methane and short-chain alkane metabolisms in uncultured archaea.</title>
        <authorList>
            <person name="Borrel G."/>
            <person name="Adam P.S."/>
            <person name="McKay L.J."/>
            <person name="Chen L.X."/>
            <person name="Sierra-Garcia I.N."/>
            <person name="Sieber C.M."/>
            <person name="Letourneur Q."/>
            <person name="Ghozlane A."/>
            <person name="Andersen G.L."/>
            <person name="Li W.J."/>
            <person name="Hallam S.J."/>
            <person name="Muyzer G."/>
            <person name="de Oliveira V.M."/>
            <person name="Inskeep W.P."/>
            <person name="Banfield J.F."/>
            <person name="Gribaldo S."/>
        </authorList>
    </citation>
    <scope>NUCLEOTIDE SEQUENCE [LARGE SCALE GENOMIC DNA]</scope>
    <source>
        <strain evidence="3">Verst-YHS</strain>
    </source>
</reference>
<evidence type="ECO:0000313" key="3">
    <source>
        <dbReference type="EMBL" id="RZN56812.1"/>
    </source>
</evidence>
<dbReference type="AlphaFoldDB" id="A0A523BC43"/>
<feature type="transmembrane region" description="Helical" evidence="1">
    <location>
        <begin position="52"/>
        <end position="69"/>
    </location>
</feature>
<feature type="transmembrane region" description="Helical" evidence="1">
    <location>
        <begin position="323"/>
        <end position="352"/>
    </location>
</feature>
<dbReference type="InterPro" id="IPR020846">
    <property type="entry name" value="MFS_dom"/>
</dbReference>
<dbReference type="InterPro" id="IPR050327">
    <property type="entry name" value="Proton-linked_MCT"/>
</dbReference>
<feature type="transmembrane region" description="Helical" evidence="1">
    <location>
        <begin position="81"/>
        <end position="100"/>
    </location>
</feature>
<comment type="caution">
    <text evidence="4">The sequence shown here is derived from an EMBL/GenBank/DDBJ whole genome shotgun (WGS) entry which is preliminary data.</text>
</comment>
<dbReference type="Gene3D" id="1.20.1250.20">
    <property type="entry name" value="MFS general substrate transporter like domains"/>
    <property type="match status" value="2"/>
</dbReference>
<protein>
    <submittedName>
        <fullName evidence="4">MFS transporter</fullName>
    </submittedName>
</protein>
<keyword evidence="1" id="KW-0812">Transmembrane</keyword>
<keyword evidence="1" id="KW-1133">Transmembrane helix</keyword>
<sequence>MEAEKGRWILILAGLIINIALGAIYAYSIIQIPIKRLFETVYSLKTTATEMQLPFIVFLLMFALMMPLMGKYIEKYGPRKIAILGGIVVGMGWFAASFATSPLSLVILYGVIGGIGVGMVYNCPIVTSGRWFPDKHGLAVGLTLLGFGFSAAITGPLMDFLMVTYGVENSLRILGALYAVMIIVCALVLRFPPAGWTPNRWRPPKVTTKTMTVDFMRNEMVRTRTFYGLWICFTIGTLAGLLAIGVAKPVGLEVAKNIGISEKEISAVLTALVIPFACCNGFGRPLFGWIVDKLKPMRAASISFMLIFLASIAIYLYPASLVFYAIVFAILWLNLGGWLAIAPALTATFFGVRDYARNYGLVFTAYGAGAVIGNLLVGQAKDIFGAYIAAFPYVAVLALLGLLVALVTFKPPKKA</sequence>
<dbReference type="InterPro" id="IPR011701">
    <property type="entry name" value="MFS"/>
</dbReference>
<evidence type="ECO:0000256" key="1">
    <source>
        <dbReference type="SAM" id="Phobius"/>
    </source>
</evidence>
<feature type="transmembrane region" description="Helical" evidence="1">
    <location>
        <begin position="383"/>
        <end position="409"/>
    </location>
</feature>
<feature type="transmembrane region" description="Helical" evidence="1">
    <location>
        <begin position="106"/>
        <end position="126"/>
    </location>
</feature>
<feature type="transmembrane region" description="Helical" evidence="1">
    <location>
        <begin position="226"/>
        <end position="247"/>
    </location>
</feature>
<feature type="transmembrane region" description="Helical" evidence="1">
    <location>
        <begin position="299"/>
        <end position="317"/>
    </location>
</feature>
<evidence type="ECO:0000313" key="4">
    <source>
        <dbReference type="EMBL" id="TDA38498.1"/>
    </source>
</evidence>
<accession>A0A523BC43</accession>
<dbReference type="SUPFAM" id="SSF103473">
    <property type="entry name" value="MFS general substrate transporter"/>
    <property type="match status" value="1"/>
</dbReference>
<feature type="transmembrane region" description="Helical" evidence="1">
    <location>
        <begin position="9"/>
        <end position="32"/>
    </location>
</feature>